<organism evidence="25 26">
    <name type="scientific">Paenibacillus alvei</name>
    <name type="common">Bacillus alvei</name>
    <dbReference type="NCBI Taxonomy" id="44250"/>
    <lineage>
        <taxon>Bacteria</taxon>
        <taxon>Bacillati</taxon>
        <taxon>Bacillota</taxon>
        <taxon>Bacilli</taxon>
        <taxon>Bacillales</taxon>
        <taxon>Paenibacillaceae</taxon>
        <taxon>Paenibacillus</taxon>
    </lineage>
</organism>
<evidence type="ECO:0000256" key="16">
    <source>
        <dbReference type="ARBA" id="ARBA00023209"/>
    </source>
</evidence>
<name>A0A383R925_PAEAL</name>
<evidence type="ECO:0000256" key="22">
    <source>
        <dbReference type="ARBA" id="ARBA00032743"/>
    </source>
</evidence>
<feature type="transmembrane region" description="Helical" evidence="24">
    <location>
        <begin position="6"/>
        <end position="38"/>
    </location>
</feature>
<dbReference type="PANTHER" id="PTHR46382:SF1">
    <property type="entry name" value="PHOSPHATIDATE CYTIDYLYLTRANSFERASE"/>
    <property type="match status" value="1"/>
</dbReference>
<dbReference type="RefSeq" id="WP_138185054.1">
    <property type="nucleotide sequence ID" value="NZ_LS992241.1"/>
</dbReference>
<evidence type="ECO:0000256" key="13">
    <source>
        <dbReference type="ARBA" id="ARBA00022989"/>
    </source>
</evidence>
<evidence type="ECO:0000256" key="3">
    <source>
        <dbReference type="ARBA" id="ARBA00005119"/>
    </source>
</evidence>
<evidence type="ECO:0000256" key="7">
    <source>
        <dbReference type="ARBA" id="ARBA00019373"/>
    </source>
</evidence>
<evidence type="ECO:0000256" key="11">
    <source>
        <dbReference type="ARBA" id="ARBA00022692"/>
    </source>
</evidence>
<evidence type="ECO:0000256" key="4">
    <source>
        <dbReference type="ARBA" id="ARBA00005189"/>
    </source>
</evidence>
<feature type="transmembrane region" description="Helical" evidence="24">
    <location>
        <begin position="176"/>
        <end position="193"/>
    </location>
</feature>
<dbReference type="EMBL" id="LS992241">
    <property type="protein sequence ID" value="SYX82836.1"/>
    <property type="molecule type" value="Genomic_DNA"/>
</dbReference>
<accession>A0A383R925</accession>
<keyword evidence="10 25" id="KW-0808">Transferase</keyword>
<keyword evidence="16" id="KW-0594">Phospholipid biosynthesis</keyword>
<evidence type="ECO:0000256" key="6">
    <source>
        <dbReference type="ARBA" id="ARBA00012487"/>
    </source>
</evidence>
<dbReference type="GO" id="GO:0005886">
    <property type="term" value="C:plasma membrane"/>
    <property type="evidence" value="ECO:0007669"/>
    <property type="project" value="UniProtKB-SubCell"/>
</dbReference>
<dbReference type="AlphaFoldDB" id="A0A383R925"/>
<sequence length="266" mass="28710">MKQRIVTGLIAGLLFGALCIIGGLPYELLLLALAFVGYYEFARMHHVSPFDLASLIGYATMSLIAIPWTSLSLGWNVSLEAIVWISLLLMLGVTVLSKNKVSIEAVSQLWLGAFYIGIGFKYMMLTRTSMGDDGLFWTLMLFATIWSSDIGAYFIGRSIGKHKLWPSISPNKTIEGAIGGVLTSIIVALLFAVGRPDIVSLPLAFGIGVSAAVVGQFGDLIQSAYKRVRGVKDSGTLLPGHGGVLDRCDSWLVVFPFVHLIGLLTL</sequence>
<dbReference type="Proteomes" id="UP000304148">
    <property type="component" value="Chromosome"/>
</dbReference>
<keyword evidence="15 24" id="KW-0472">Membrane</keyword>
<evidence type="ECO:0000313" key="25">
    <source>
        <dbReference type="EMBL" id="SYX82836.1"/>
    </source>
</evidence>
<evidence type="ECO:0000256" key="8">
    <source>
        <dbReference type="ARBA" id="ARBA00022475"/>
    </source>
</evidence>
<keyword evidence="11 24" id="KW-0812">Transmembrane</keyword>
<feature type="transmembrane region" description="Helical" evidence="24">
    <location>
        <begin position="199"/>
        <end position="221"/>
    </location>
</feature>
<keyword evidence="17" id="KW-1208">Phospholipid metabolism</keyword>
<evidence type="ECO:0000256" key="10">
    <source>
        <dbReference type="ARBA" id="ARBA00022679"/>
    </source>
</evidence>
<dbReference type="GO" id="GO:0004605">
    <property type="term" value="F:phosphatidate cytidylyltransferase activity"/>
    <property type="evidence" value="ECO:0007669"/>
    <property type="project" value="UniProtKB-EC"/>
</dbReference>
<evidence type="ECO:0000256" key="14">
    <source>
        <dbReference type="ARBA" id="ARBA00023098"/>
    </source>
</evidence>
<comment type="pathway">
    <text evidence="3">Phospholipid metabolism; CDP-diacylglycerol biosynthesis; CDP-diacylglycerol from sn-glycerol 3-phosphate: step 3/3.</text>
</comment>
<gene>
    <name evidence="25" type="primary">cdsA</name>
    <name evidence="25" type="ORF">PBLR_11258</name>
</gene>
<evidence type="ECO:0000256" key="9">
    <source>
        <dbReference type="ARBA" id="ARBA00022516"/>
    </source>
</evidence>
<reference evidence="26" key="1">
    <citation type="submission" date="2018-08" db="EMBL/GenBank/DDBJ databases">
        <authorList>
            <person name="Chevrot R."/>
        </authorList>
    </citation>
    <scope>NUCLEOTIDE SEQUENCE [LARGE SCALE GENOMIC DNA]</scope>
</reference>
<feature type="transmembrane region" description="Helical" evidence="24">
    <location>
        <begin position="109"/>
        <end position="128"/>
    </location>
</feature>
<evidence type="ECO:0000256" key="19">
    <source>
        <dbReference type="ARBA" id="ARBA00031825"/>
    </source>
</evidence>
<keyword evidence="9" id="KW-0444">Lipid biosynthesis</keyword>
<dbReference type="PANTHER" id="PTHR46382">
    <property type="entry name" value="PHOSPHATIDATE CYTIDYLYLTRANSFERASE"/>
    <property type="match status" value="1"/>
</dbReference>
<comment type="catalytic activity">
    <reaction evidence="1">
        <text>a 1,2-diacyl-sn-glycero-3-phosphate + CTP + H(+) = a CDP-1,2-diacyl-sn-glycerol + diphosphate</text>
        <dbReference type="Rhea" id="RHEA:16229"/>
        <dbReference type="ChEBI" id="CHEBI:15378"/>
        <dbReference type="ChEBI" id="CHEBI:33019"/>
        <dbReference type="ChEBI" id="CHEBI:37563"/>
        <dbReference type="ChEBI" id="CHEBI:58332"/>
        <dbReference type="ChEBI" id="CHEBI:58608"/>
        <dbReference type="EC" id="2.7.7.41"/>
    </reaction>
</comment>
<evidence type="ECO:0000256" key="2">
    <source>
        <dbReference type="ARBA" id="ARBA00004651"/>
    </source>
</evidence>
<evidence type="ECO:0000256" key="1">
    <source>
        <dbReference type="ARBA" id="ARBA00001698"/>
    </source>
</evidence>
<protein>
    <recommendedName>
        <fullName evidence="7">Phosphatidate cytidylyltransferase</fullName>
        <ecNumber evidence="6">2.7.7.41</ecNumber>
    </recommendedName>
    <alternativeName>
        <fullName evidence="20">CDP-DAG synthase</fullName>
    </alternativeName>
    <alternativeName>
        <fullName evidence="22">CDP-DG synthase</fullName>
    </alternativeName>
    <alternativeName>
        <fullName evidence="18">CDP-diacylglycerol synthase</fullName>
    </alternativeName>
    <alternativeName>
        <fullName evidence="21">CDP-diglyceride pyrophosphorylase</fullName>
    </alternativeName>
    <alternativeName>
        <fullName evidence="23">CDP-diglyceride synthase</fullName>
    </alternativeName>
    <alternativeName>
        <fullName evidence="19">CTP:phosphatidate cytidylyltransferase</fullName>
    </alternativeName>
</protein>
<feature type="transmembrane region" description="Helical" evidence="24">
    <location>
        <begin position="50"/>
        <end position="69"/>
    </location>
</feature>
<dbReference type="Pfam" id="PF01148">
    <property type="entry name" value="CTP_transf_1"/>
    <property type="match status" value="1"/>
</dbReference>
<proteinExistence type="inferred from homology"/>
<evidence type="ECO:0000256" key="24">
    <source>
        <dbReference type="SAM" id="Phobius"/>
    </source>
</evidence>
<evidence type="ECO:0000256" key="17">
    <source>
        <dbReference type="ARBA" id="ARBA00023264"/>
    </source>
</evidence>
<comment type="similarity">
    <text evidence="5">Belongs to the CDS family.</text>
</comment>
<evidence type="ECO:0000256" key="20">
    <source>
        <dbReference type="ARBA" id="ARBA00032253"/>
    </source>
</evidence>
<evidence type="ECO:0000256" key="12">
    <source>
        <dbReference type="ARBA" id="ARBA00022695"/>
    </source>
</evidence>
<evidence type="ECO:0000256" key="18">
    <source>
        <dbReference type="ARBA" id="ARBA00029893"/>
    </source>
</evidence>
<evidence type="ECO:0000256" key="21">
    <source>
        <dbReference type="ARBA" id="ARBA00032396"/>
    </source>
</evidence>
<evidence type="ECO:0000256" key="5">
    <source>
        <dbReference type="ARBA" id="ARBA00010185"/>
    </source>
</evidence>
<comment type="subcellular location">
    <subcellularLocation>
        <location evidence="2">Cell membrane</location>
        <topology evidence="2">Multi-pass membrane protein</topology>
    </subcellularLocation>
</comment>
<dbReference type="EC" id="2.7.7.41" evidence="6"/>
<evidence type="ECO:0000256" key="23">
    <source>
        <dbReference type="ARBA" id="ARBA00033406"/>
    </source>
</evidence>
<keyword evidence="14" id="KW-0443">Lipid metabolism</keyword>
<feature type="transmembrane region" description="Helical" evidence="24">
    <location>
        <begin position="81"/>
        <end position="97"/>
    </location>
</feature>
<feature type="transmembrane region" description="Helical" evidence="24">
    <location>
        <begin position="134"/>
        <end position="155"/>
    </location>
</feature>
<evidence type="ECO:0000256" key="15">
    <source>
        <dbReference type="ARBA" id="ARBA00023136"/>
    </source>
</evidence>
<evidence type="ECO:0000313" key="26">
    <source>
        <dbReference type="Proteomes" id="UP000304148"/>
    </source>
</evidence>
<keyword evidence="8" id="KW-1003">Cell membrane</keyword>
<keyword evidence="12 25" id="KW-0548">Nucleotidyltransferase</keyword>
<dbReference type="GO" id="GO:0016024">
    <property type="term" value="P:CDP-diacylglycerol biosynthetic process"/>
    <property type="evidence" value="ECO:0007669"/>
    <property type="project" value="TreeGrafter"/>
</dbReference>
<keyword evidence="13 24" id="KW-1133">Transmembrane helix</keyword>
<comment type="pathway">
    <text evidence="4">Lipid metabolism.</text>
</comment>